<keyword evidence="2" id="KW-0677">Repeat</keyword>
<keyword evidence="5" id="KW-1185">Reference proteome</keyword>
<evidence type="ECO:0000256" key="2">
    <source>
        <dbReference type="ARBA" id="ARBA00022737"/>
    </source>
</evidence>
<name>A0A8B7Y9D4_ACAPL</name>
<organism evidence="5 6">
    <name type="scientific">Acanthaster planci</name>
    <name type="common">Crown-of-thorns starfish</name>
    <dbReference type="NCBI Taxonomy" id="133434"/>
    <lineage>
        <taxon>Eukaryota</taxon>
        <taxon>Metazoa</taxon>
        <taxon>Echinodermata</taxon>
        <taxon>Eleutherozoa</taxon>
        <taxon>Asterozoa</taxon>
        <taxon>Asteroidea</taxon>
        <taxon>Valvatacea</taxon>
        <taxon>Valvatida</taxon>
        <taxon>Acanthasteridae</taxon>
        <taxon>Acanthaster</taxon>
    </lineage>
</organism>
<dbReference type="InterPro" id="IPR036322">
    <property type="entry name" value="WD40_repeat_dom_sf"/>
</dbReference>
<feature type="compositionally biased region" description="Acidic residues" evidence="3">
    <location>
        <begin position="269"/>
        <end position="284"/>
    </location>
</feature>
<dbReference type="InterPro" id="IPR001810">
    <property type="entry name" value="F-box_dom"/>
</dbReference>
<evidence type="ECO:0000313" key="6">
    <source>
        <dbReference type="RefSeq" id="XP_022088331.1"/>
    </source>
</evidence>
<dbReference type="OMA" id="WINNRCH"/>
<evidence type="ECO:0000256" key="1">
    <source>
        <dbReference type="ARBA" id="ARBA00022574"/>
    </source>
</evidence>
<feature type="domain" description="F-box" evidence="4">
    <location>
        <begin position="8"/>
        <end position="54"/>
    </location>
</feature>
<evidence type="ECO:0000259" key="4">
    <source>
        <dbReference type="PROSITE" id="PS50181"/>
    </source>
</evidence>
<dbReference type="InterPro" id="IPR042627">
    <property type="entry name" value="FBXW2"/>
</dbReference>
<reference evidence="6" key="1">
    <citation type="submission" date="2025-08" db="UniProtKB">
        <authorList>
            <consortium name="RefSeq"/>
        </authorList>
    </citation>
    <scope>IDENTIFICATION</scope>
</reference>
<evidence type="ECO:0000256" key="3">
    <source>
        <dbReference type="SAM" id="MobiDB-lite"/>
    </source>
</evidence>
<evidence type="ECO:0000313" key="5">
    <source>
        <dbReference type="Proteomes" id="UP000694845"/>
    </source>
</evidence>
<dbReference type="OrthoDB" id="9991467at2759"/>
<dbReference type="InterPro" id="IPR036047">
    <property type="entry name" value="F-box-like_dom_sf"/>
</dbReference>
<feature type="compositionally biased region" description="Basic and acidic residues" evidence="3">
    <location>
        <begin position="285"/>
        <end position="294"/>
    </location>
</feature>
<dbReference type="Gene3D" id="2.130.10.10">
    <property type="entry name" value="YVTN repeat-like/Quinoprotein amine dehydrogenase"/>
    <property type="match status" value="1"/>
</dbReference>
<dbReference type="Pfam" id="PF12937">
    <property type="entry name" value="F-box-like"/>
    <property type="match status" value="1"/>
</dbReference>
<accession>A0A8B7Y9D4</accession>
<dbReference type="SUPFAM" id="SSF81383">
    <property type="entry name" value="F-box domain"/>
    <property type="match status" value="1"/>
</dbReference>
<dbReference type="KEGG" id="aplc:110978015"/>
<gene>
    <name evidence="6" type="primary">LOC110978015</name>
</gene>
<dbReference type="Proteomes" id="UP000694845">
    <property type="component" value="Unplaced"/>
</dbReference>
<feature type="region of interest" description="Disordered" evidence="3">
    <location>
        <begin position="259"/>
        <end position="317"/>
    </location>
</feature>
<keyword evidence="1" id="KW-0853">WD repeat</keyword>
<dbReference type="SUPFAM" id="SSF50978">
    <property type="entry name" value="WD40 repeat-like"/>
    <property type="match status" value="1"/>
</dbReference>
<dbReference type="Gene3D" id="1.20.1280.50">
    <property type="match status" value="1"/>
</dbReference>
<sequence>MMESPSLYDNLLELPTELQYGILQYLSAQDLCRMALCNRSWRDMVNQDALWRSLCQRRSWERFGTTEDLCKEESIALPAGNTRVAFPTEVVVAGPDWPTLAQTCKWKEVYMRAQHLETNWINNRCHTVSFEFGAAGCREYYYEAVESELLDPNKIDGLTVSGFDAEGDCLVASLSNDTLKIWDMATGICHHTVVVNATCSWSANSLKVRNGIVAVGCMDGRIRTFSAQTGEKLRVLGKFYQEVTHVLFDGEIIVSTAHPEDERHVYDDSSGEEESEGENGDDDRGDGGDNKSDREDNEDFDDGNRGAEQLQRNSAKANKVKNEIKVFGSGDTRTSSFRLRYGSGRSPLIHVDYRDKIVAAAYKSKIICLWDAQSGSHLRTVNTGLNCLVSCHLGDGIVIGTNKKNYPVMKTWNLSSGQLMEAFDCPSAHLFDKEDTLRVSGRMLYHFDPGNAFIVARSKYGVLGMFGLDGSYCGDTRSFKEDKYFEDILKLTVPCLHGNKIIAADYRDARMFLCTLSAAGGFKLVREVRPMMHDDDSEVEDVRFHKALMSATKLAFVSYFRYEEKEELREEIQVPKIIVHHYW</sequence>
<protein>
    <submittedName>
        <fullName evidence="6">Beta-TrCP-like</fullName>
    </submittedName>
</protein>
<dbReference type="InterPro" id="IPR015943">
    <property type="entry name" value="WD40/YVTN_repeat-like_dom_sf"/>
</dbReference>
<dbReference type="RefSeq" id="XP_022088331.1">
    <property type="nucleotide sequence ID" value="XM_022232639.1"/>
</dbReference>
<dbReference type="PANTHER" id="PTHR44436">
    <property type="entry name" value="F-BOX/WD REPEAT-CONTAINING PROTEIN 2"/>
    <property type="match status" value="1"/>
</dbReference>
<dbReference type="SMART" id="SM00256">
    <property type="entry name" value="FBOX"/>
    <property type="match status" value="1"/>
</dbReference>
<dbReference type="PROSITE" id="PS50181">
    <property type="entry name" value="FBOX"/>
    <property type="match status" value="1"/>
</dbReference>
<dbReference type="PANTHER" id="PTHR44436:SF1">
    <property type="entry name" value="F-BOX_WD REPEAT-CONTAINING PROTEIN 2"/>
    <property type="match status" value="1"/>
</dbReference>
<proteinExistence type="predicted"/>
<dbReference type="AlphaFoldDB" id="A0A8B7Y9D4"/>
<dbReference type="GeneID" id="110978015"/>